<keyword evidence="1" id="KW-0472">Membrane</keyword>
<keyword evidence="1" id="KW-0812">Transmembrane</keyword>
<comment type="caution">
    <text evidence="2">The sequence shown here is derived from an EMBL/GenBank/DDBJ whole genome shotgun (WGS) entry which is preliminary data.</text>
</comment>
<dbReference type="Proteomes" id="UP001610432">
    <property type="component" value="Unassembled WGS sequence"/>
</dbReference>
<keyword evidence="1" id="KW-1133">Transmembrane helix</keyword>
<organism evidence="2 3">
    <name type="scientific">Aspergillus lucknowensis</name>
    <dbReference type="NCBI Taxonomy" id="176173"/>
    <lineage>
        <taxon>Eukaryota</taxon>
        <taxon>Fungi</taxon>
        <taxon>Dikarya</taxon>
        <taxon>Ascomycota</taxon>
        <taxon>Pezizomycotina</taxon>
        <taxon>Eurotiomycetes</taxon>
        <taxon>Eurotiomycetidae</taxon>
        <taxon>Eurotiales</taxon>
        <taxon>Aspergillaceae</taxon>
        <taxon>Aspergillus</taxon>
        <taxon>Aspergillus subgen. Nidulantes</taxon>
    </lineage>
</organism>
<dbReference type="EMBL" id="JBFXLQ010000060">
    <property type="protein sequence ID" value="KAL2862873.1"/>
    <property type="molecule type" value="Genomic_DNA"/>
</dbReference>
<gene>
    <name evidence="2" type="ORF">BJX67DRAFT_365447</name>
</gene>
<dbReference type="GeneID" id="98145345"/>
<feature type="transmembrane region" description="Helical" evidence="1">
    <location>
        <begin position="111"/>
        <end position="134"/>
    </location>
</feature>
<feature type="transmembrane region" description="Helical" evidence="1">
    <location>
        <begin position="20"/>
        <end position="37"/>
    </location>
</feature>
<protein>
    <submittedName>
        <fullName evidence="2">Uncharacterized protein</fullName>
    </submittedName>
</protein>
<dbReference type="RefSeq" id="XP_070881852.1">
    <property type="nucleotide sequence ID" value="XM_071030273.1"/>
</dbReference>
<name>A0ABR4LHG8_9EURO</name>
<evidence type="ECO:0000256" key="1">
    <source>
        <dbReference type="SAM" id="Phobius"/>
    </source>
</evidence>
<keyword evidence="3" id="KW-1185">Reference proteome</keyword>
<reference evidence="2 3" key="1">
    <citation type="submission" date="2024-07" db="EMBL/GenBank/DDBJ databases">
        <title>Section-level genome sequencing and comparative genomics of Aspergillus sections Usti and Cavernicolus.</title>
        <authorList>
            <consortium name="Lawrence Berkeley National Laboratory"/>
            <person name="Nybo J.L."/>
            <person name="Vesth T.C."/>
            <person name="Theobald S."/>
            <person name="Frisvad J.C."/>
            <person name="Larsen T.O."/>
            <person name="Kjaerboelling I."/>
            <person name="Rothschild-Mancinelli K."/>
            <person name="Lyhne E.K."/>
            <person name="Kogle M.E."/>
            <person name="Barry K."/>
            <person name="Clum A."/>
            <person name="Na H."/>
            <person name="Ledsgaard L."/>
            <person name="Lin J."/>
            <person name="Lipzen A."/>
            <person name="Kuo A."/>
            <person name="Riley R."/>
            <person name="Mondo S."/>
            <person name="Labutti K."/>
            <person name="Haridas S."/>
            <person name="Pangalinan J."/>
            <person name="Salamov A.A."/>
            <person name="Simmons B.A."/>
            <person name="Magnuson J.K."/>
            <person name="Chen J."/>
            <person name="Drula E."/>
            <person name="Henrissat B."/>
            <person name="Wiebenga A."/>
            <person name="Lubbers R.J."/>
            <person name="Gomes A.C."/>
            <person name="Macurrencykelacurrency M.R."/>
            <person name="Stajich J."/>
            <person name="Grigoriev I.V."/>
            <person name="Mortensen U.H."/>
            <person name="De Vries R.P."/>
            <person name="Baker S.E."/>
            <person name="Andersen M.R."/>
        </authorList>
    </citation>
    <scope>NUCLEOTIDE SEQUENCE [LARGE SCALE GENOMIC DNA]</scope>
    <source>
        <strain evidence="2 3">CBS 449.75</strain>
    </source>
</reference>
<proteinExistence type="predicted"/>
<evidence type="ECO:0000313" key="3">
    <source>
        <dbReference type="Proteomes" id="UP001610432"/>
    </source>
</evidence>
<accession>A0ABR4LHG8</accession>
<sequence>MLKRTPEYSCPLVVDEVAGFSPPIHIFFGVGLSVIYVSTARARSNCLCEYHTNLFIRCICQSCLRHISPRTPTFSKGRTCGDCQGDPFFGPGCSSSDTVILFYGAYLLQSLVVRVCPVCCIVLALYFLSISLIISQLDSSNQCPLGAENDRTPIEVDDFRVIALEILLLLLP</sequence>
<evidence type="ECO:0000313" key="2">
    <source>
        <dbReference type="EMBL" id="KAL2862873.1"/>
    </source>
</evidence>